<dbReference type="NCBIfam" id="NF012211">
    <property type="entry name" value="tand_rpt_95"/>
    <property type="match status" value="3"/>
</dbReference>
<dbReference type="SUPFAM" id="SSF54060">
    <property type="entry name" value="His-Me finger endonucleases"/>
    <property type="match status" value="1"/>
</dbReference>
<dbReference type="AlphaFoldDB" id="A3XQB8"/>
<evidence type="ECO:0000256" key="2">
    <source>
        <dbReference type="ARBA" id="ARBA00022722"/>
    </source>
</evidence>
<comment type="caution">
    <text evidence="5">The sequence shown here is derived from an EMBL/GenBank/DDBJ whole genome shotgun (WGS) entry which is preliminary data.</text>
</comment>
<dbReference type="OrthoDB" id="9805017at2"/>
<keyword evidence="2" id="KW-0540">Nuclease</keyword>
<dbReference type="RefSeq" id="WP_009778515.1">
    <property type="nucleotide sequence ID" value="NZ_CH672395.1"/>
</dbReference>
<dbReference type="InterPro" id="IPR007346">
    <property type="entry name" value="Endonuclease-I"/>
</dbReference>
<evidence type="ECO:0000256" key="1">
    <source>
        <dbReference type="ARBA" id="ARBA00006429"/>
    </source>
</evidence>
<dbReference type="EMBL" id="AANC01000009">
    <property type="protein sequence ID" value="EAQ48252.1"/>
    <property type="molecule type" value="Genomic_DNA"/>
</dbReference>
<dbReference type="Pfam" id="PF17963">
    <property type="entry name" value="Big_9"/>
    <property type="match status" value="3"/>
</dbReference>
<dbReference type="PANTHER" id="PTHR33607">
    <property type="entry name" value="ENDONUCLEASE-1"/>
    <property type="match status" value="1"/>
</dbReference>
<keyword evidence="4" id="KW-0732">Signal</keyword>
<name>A3XQB8_LEEBM</name>
<dbReference type="STRING" id="398720.MED217_00600"/>
<dbReference type="GO" id="GO:0016787">
    <property type="term" value="F:hydrolase activity"/>
    <property type="evidence" value="ECO:0007669"/>
    <property type="project" value="UniProtKB-KW"/>
</dbReference>
<proteinExistence type="inferred from homology"/>
<sequence>MKKNVTPKFPWRFLSLLSLILVLGCSGGDDTSVTPEPEPEPEVNKPVAADDAYTTGENEALTIADLLENDTIFDFGRVSEIDAESSEGGSIVDNRDGTFTYTPLSGFNGEDTFSYTLCDSETPVNCSSATVTITVTGADPVAVDDSYEVTENTTFRINNYLENDELPYNAEVTELDLTNTLGTAVINENGSISYTAPNAYAGEDAFTYTICDDDETPVCSTATITITVIDEGTPVAVDDEFVFRQENQTLTLEGFTENDDLIDDAVVTEISYSGSGAATLNEDGAITYTSTTDFIGEDTITYTLCDDDETPSCVTATITIKLVDGLDVNIPAALEYYYGDLALTTDEDLNFTVLRTLTQDMHTTILTYFERHEYLYDADEDLDNPANVILMYSGESRDRREYTSGSNPHTPQTFNTEHIFPQSRLDSEDAVTDLHHLRSADDAINSLRLNYPYTDGSGQYELVNGNSWFPGDEWKGDVARMVLYLNVRYGEDYTKVGTLDLFLKWNREDPVSDFERQRNEVIEGAQGVRNPFIDNPYLATLIWGGTPAENTWE</sequence>
<evidence type="ECO:0000313" key="5">
    <source>
        <dbReference type="EMBL" id="EAQ48252.1"/>
    </source>
</evidence>
<keyword evidence="6" id="KW-1185">Reference proteome</keyword>
<gene>
    <name evidence="5" type="ORF">MED217_00600</name>
</gene>
<dbReference type="InterPro" id="IPR044925">
    <property type="entry name" value="His-Me_finger_sf"/>
</dbReference>
<dbReference type="GO" id="GO:0004518">
    <property type="term" value="F:nuclease activity"/>
    <property type="evidence" value="ECO:0007669"/>
    <property type="project" value="UniProtKB-KW"/>
</dbReference>
<organism evidence="5 6">
    <name type="scientific">Leeuwenhoekiella blandensis (strain CECT 7118 / CCUG 51940 / KCTC 22103 / MED217)</name>
    <name type="common">Flavobacterium sp. (strain MED217)</name>
    <dbReference type="NCBI Taxonomy" id="398720"/>
    <lineage>
        <taxon>Bacteria</taxon>
        <taxon>Pseudomonadati</taxon>
        <taxon>Bacteroidota</taxon>
        <taxon>Flavobacteriia</taxon>
        <taxon>Flavobacteriales</taxon>
        <taxon>Flavobacteriaceae</taxon>
        <taxon>Leeuwenhoekiella</taxon>
    </lineage>
</organism>
<evidence type="ECO:0000256" key="4">
    <source>
        <dbReference type="SAM" id="SignalP"/>
    </source>
</evidence>
<feature type="signal peptide" evidence="4">
    <location>
        <begin position="1"/>
        <end position="28"/>
    </location>
</feature>
<evidence type="ECO:0000313" key="6">
    <source>
        <dbReference type="Proteomes" id="UP000001601"/>
    </source>
</evidence>
<dbReference type="Gene3D" id="2.60.40.3440">
    <property type="match status" value="3"/>
</dbReference>
<accession>A3XQB8</accession>
<protein>
    <submittedName>
        <fullName evidence="5">VCBS</fullName>
    </submittedName>
</protein>
<dbReference type="PROSITE" id="PS51257">
    <property type="entry name" value="PROKAR_LIPOPROTEIN"/>
    <property type="match status" value="1"/>
</dbReference>
<evidence type="ECO:0000256" key="3">
    <source>
        <dbReference type="ARBA" id="ARBA00022801"/>
    </source>
</evidence>
<dbReference type="PANTHER" id="PTHR33607:SF2">
    <property type="entry name" value="ENDONUCLEASE-1"/>
    <property type="match status" value="1"/>
</dbReference>
<keyword evidence="3" id="KW-0378">Hydrolase</keyword>
<dbReference type="eggNOG" id="COG2356">
    <property type="taxonomic scope" value="Bacteria"/>
</dbReference>
<dbReference type="Pfam" id="PF04231">
    <property type="entry name" value="Endonuclease_1"/>
    <property type="match status" value="1"/>
</dbReference>
<comment type="similarity">
    <text evidence="1">Belongs to the EndA/NucM nuclease family.</text>
</comment>
<dbReference type="Proteomes" id="UP000001601">
    <property type="component" value="Unassembled WGS sequence"/>
</dbReference>
<reference evidence="5 6" key="1">
    <citation type="journal article" date="2007" name="Nature">
        <title>Light stimulates growth of proteorhodopsin-containing marine Flavobacteria.</title>
        <authorList>
            <person name="Gomez-Consarnau L."/>
            <person name="Gonzalez J.M."/>
            <person name="Coll-Llado M."/>
            <person name="Gourdon P."/>
            <person name="Pascher T."/>
            <person name="Neutze R."/>
            <person name="Pedros-Alio C."/>
            <person name="Pinhassi J."/>
        </authorList>
    </citation>
    <scope>NUCLEOTIDE SEQUENCE [LARGE SCALE GENOMIC DNA]</scope>
    <source>
        <strain evidence="5 6">MED217</strain>
    </source>
</reference>
<dbReference type="HOGENOM" id="CLU_595420_0_0_10"/>
<feature type="chain" id="PRO_5002664079" evidence="4">
    <location>
        <begin position="29"/>
        <end position="553"/>
    </location>
</feature>